<dbReference type="AlphaFoldDB" id="A0AAV8VEY0"/>
<proteinExistence type="predicted"/>
<dbReference type="Proteomes" id="UP001159042">
    <property type="component" value="Unassembled WGS sequence"/>
</dbReference>
<dbReference type="PANTHER" id="PTHR33327">
    <property type="entry name" value="ENDONUCLEASE"/>
    <property type="match status" value="1"/>
</dbReference>
<evidence type="ECO:0000313" key="2">
    <source>
        <dbReference type="EMBL" id="KAJ8912690.1"/>
    </source>
</evidence>
<keyword evidence="3" id="KW-1185">Reference proteome</keyword>
<name>A0AAV8VEY0_9CUCU</name>
<evidence type="ECO:0000259" key="1">
    <source>
        <dbReference type="Pfam" id="PF23055"/>
    </source>
</evidence>
<protein>
    <recommendedName>
        <fullName evidence="1">DUF7041 domain-containing protein</fullName>
    </recommendedName>
</protein>
<dbReference type="InterPro" id="IPR055469">
    <property type="entry name" value="DUF7041"/>
</dbReference>
<evidence type="ECO:0000313" key="3">
    <source>
        <dbReference type="Proteomes" id="UP001159042"/>
    </source>
</evidence>
<dbReference type="Pfam" id="PF23055">
    <property type="entry name" value="DUF7041"/>
    <property type="match status" value="1"/>
</dbReference>
<feature type="domain" description="DUF7041" evidence="1">
    <location>
        <begin position="47"/>
        <end position="116"/>
    </location>
</feature>
<organism evidence="2 3">
    <name type="scientific">Exocentrus adspersus</name>
    <dbReference type="NCBI Taxonomy" id="1586481"/>
    <lineage>
        <taxon>Eukaryota</taxon>
        <taxon>Metazoa</taxon>
        <taxon>Ecdysozoa</taxon>
        <taxon>Arthropoda</taxon>
        <taxon>Hexapoda</taxon>
        <taxon>Insecta</taxon>
        <taxon>Pterygota</taxon>
        <taxon>Neoptera</taxon>
        <taxon>Endopterygota</taxon>
        <taxon>Coleoptera</taxon>
        <taxon>Polyphaga</taxon>
        <taxon>Cucujiformia</taxon>
        <taxon>Chrysomeloidea</taxon>
        <taxon>Cerambycidae</taxon>
        <taxon>Lamiinae</taxon>
        <taxon>Acanthocinini</taxon>
        <taxon>Exocentrus</taxon>
    </lineage>
</organism>
<accession>A0AAV8VEY0</accession>
<comment type="caution">
    <text evidence="2">The sequence shown here is derived from an EMBL/GenBank/DDBJ whole genome shotgun (WGS) entry which is preliminary data.</text>
</comment>
<gene>
    <name evidence="2" type="ORF">NQ315_012244</name>
</gene>
<sequence length="199" mass="22562">MLFGNKNNIEDIKYTLEIKINDDLLPCTAKCKNLGLTFDSHLRFEDHQVEAQFSINKIKNDRTKYDYVVSALPLEVIAKVYDVIENLPQSNLYENLKETILTRLTASEEQRLEALLSGSELGDRKPSDFFRDMSINAGGSGVVSNELLIKLWKRRLPKTIIVAITASGKTQVNDILDIADKIWETCQDRIINVNANTTD</sequence>
<dbReference type="EMBL" id="JANEYG010000114">
    <property type="protein sequence ID" value="KAJ8912690.1"/>
    <property type="molecule type" value="Genomic_DNA"/>
</dbReference>
<dbReference type="PANTHER" id="PTHR33327:SF3">
    <property type="entry name" value="RNA-DIRECTED DNA POLYMERASE"/>
    <property type="match status" value="1"/>
</dbReference>
<reference evidence="2 3" key="1">
    <citation type="journal article" date="2023" name="Insect Mol. Biol.">
        <title>Genome sequencing provides insights into the evolution of gene families encoding plant cell wall-degrading enzymes in longhorned beetles.</title>
        <authorList>
            <person name="Shin N.R."/>
            <person name="Okamura Y."/>
            <person name="Kirsch R."/>
            <person name="Pauchet Y."/>
        </authorList>
    </citation>
    <scope>NUCLEOTIDE SEQUENCE [LARGE SCALE GENOMIC DNA]</scope>
    <source>
        <strain evidence="2">EAD_L_NR</strain>
    </source>
</reference>